<dbReference type="InterPro" id="IPR045527">
    <property type="entry name" value="DUF6470"/>
</dbReference>
<dbReference type="AlphaFoldDB" id="A0A5S5C8Q7"/>
<keyword evidence="2" id="KW-1185">Reference proteome</keyword>
<organism evidence="1 2">
    <name type="scientific">Paenibacillus methanolicus</name>
    <dbReference type="NCBI Taxonomy" id="582686"/>
    <lineage>
        <taxon>Bacteria</taxon>
        <taxon>Bacillati</taxon>
        <taxon>Bacillota</taxon>
        <taxon>Bacilli</taxon>
        <taxon>Bacillales</taxon>
        <taxon>Paenibacillaceae</taxon>
        <taxon>Paenibacillus</taxon>
    </lineage>
</organism>
<evidence type="ECO:0000313" key="1">
    <source>
        <dbReference type="EMBL" id="TYP75724.1"/>
    </source>
</evidence>
<dbReference type="Proteomes" id="UP000323257">
    <property type="component" value="Unassembled WGS sequence"/>
</dbReference>
<evidence type="ECO:0008006" key="3">
    <source>
        <dbReference type="Google" id="ProtNLM"/>
    </source>
</evidence>
<sequence length="188" mass="21095">MRIPQIQIHQEYAQIGLQTTPAQQEIEQPGPTIEMKQTSAKLTIEQTEGQLTIDQSRARDALALGNNLETMKRIYAKASQLAMSGIARTVEKGNQMAAIHQGGNPIAESAKDWRRTFPEFAFEGEASMDNVDIEYKASKPIIDVQQGGVEYNVTPNRAEHHYTPGKVEVYLRQMNRVEITPPVLDMMK</sequence>
<protein>
    <recommendedName>
        <fullName evidence="3">YviE</fullName>
    </recommendedName>
</protein>
<dbReference type="EMBL" id="VNHS01000004">
    <property type="protein sequence ID" value="TYP75724.1"/>
    <property type="molecule type" value="Genomic_DNA"/>
</dbReference>
<dbReference type="OrthoDB" id="2112831at2"/>
<name>A0A5S5C8Q7_9BACL</name>
<comment type="caution">
    <text evidence="1">The sequence shown here is derived from an EMBL/GenBank/DDBJ whole genome shotgun (WGS) entry which is preliminary data.</text>
</comment>
<reference evidence="1 2" key="1">
    <citation type="submission" date="2019-07" db="EMBL/GenBank/DDBJ databases">
        <title>Genomic Encyclopedia of Type Strains, Phase III (KMG-III): the genomes of soil and plant-associated and newly described type strains.</title>
        <authorList>
            <person name="Whitman W."/>
        </authorList>
    </citation>
    <scope>NUCLEOTIDE SEQUENCE [LARGE SCALE GENOMIC DNA]</scope>
    <source>
        <strain evidence="1 2">BL24</strain>
    </source>
</reference>
<proteinExistence type="predicted"/>
<evidence type="ECO:0000313" key="2">
    <source>
        <dbReference type="Proteomes" id="UP000323257"/>
    </source>
</evidence>
<accession>A0A5S5C8Q7</accession>
<dbReference type="RefSeq" id="WP_148929636.1">
    <property type="nucleotide sequence ID" value="NZ_VNHS01000004.1"/>
</dbReference>
<gene>
    <name evidence="1" type="ORF">BCM02_104405</name>
</gene>
<dbReference type="Pfam" id="PF20074">
    <property type="entry name" value="DUF6470"/>
    <property type="match status" value="1"/>
</dbReference>